<protein>
    <submittedName>
        <fullName evidence="2">Uncharacterized protein</fullName>
    </submittedName>
</protein>
<dbReference type="Proteomes" id="UP000221165">
    <property type="component" value="Unassembled WGS sequence"/>
</dbReference>
<dbReference type="RefSeq" id="XP_067918777.1">
    <property type="nucleotide sequence ID" value="XM_068069247.1"/>
</dbReference>
<feature type="compositionally biased region" description="Pro residues" evidence="1">
    <location>
        <begin position="336"/>
        <end position="345"/>
    </location>
</feature>
<dbReference type="EMBL" id="MIGC01005313">
    <property type="protein sequence ID" value="PHJ17052.1"/>
    <property type="molecule type" value="Genomic_DNA"/>
</dbReference>
<feature type="compositionally biased region" description="Basic and acidic residues" evidence="1">
    <location>
        <begin position="61"/>
        <end position="77"/>
    </location>
</feature>
<keyword evidence="3" id="KW-1185">Reference proteome</keyword>
<feature type="region of interest" description="Disordered" evidence="1">
    <location>
        <begin position="1"/>
        <end position="79"/>
    </location>
</feature>
<evidence type="ECO:0000256" key="1">
    <source>
        <dbReference type="SAM" id="MobiDB-lite"/>
    </source>
</evidence>
<feature type="compositionally biased region" description="Gly residues" evidence="1">
    <location>
        <begin position="245"/>
        <end position="257"/>
    </location>
</feature>
<dbReference type="VEuPathDB" id="ToxoDB:CSUI_009128"/>
<dbReference type="GeneID" id="94432458"/>
<organism evidence="2 3">
    <name type="scientific">Cystoisospora suis</name>
    <dbReference type="NCBI Taxonomy" id="483139"/>
    <lineage>
        <taxon>Eukaryota</taxon>
        <taxon>Sar</taxon>
        <taxon>Alveolata</taxon>
        <taxon>Apicomplexa</taxon>
        <taxon>Conoidasida</taxon>
        <taxon>Coccidia</taxon>
        <taxon>Eucoccidiorida</taxon>
        <taxon>Eimeriorina</taxon>
        <taxon>Sarcocystidae</taxon>
        <taxon>Cystoisospora</taxon>
    </lineage>
</organism>
<feature type="compositionally biased region" description="Polar residues" evidence="1">
    <location>
        <begin position="150"/>
        <end position="159"/>
    </location>
</feature>
<dbReference type="AlphaFoldDB" id="A0A2C6KKQ2"/>
<feature type="compositionally biased region" description="Pro residues" evidence="1">
    <location>
        <begin position="172"/>
        <end position="186"/>
    </location>
</feature>
<gene>
    <name evidence="2" type="ORF">CSUI_009128</name>
</gene>
<name>A0A2C6KKQ2_9APIC</name>
<feature type="compositionally biased region" description="Polar residues" evidence="1">
    <location>
        <begin position="29"/>
        <end position="42"/>
    </location>
</feature>
<comment type="caution">
    <text evidence="2">The sequence shown here is derived from an EMBL/GenBank/DDBJ whole genome shotgun (WGS) entry which is preliminary data.</text>
</comment>
<feature type="compositionally biased region" description="Basic and acidic residues" evidence="1">
    <location>
        <begin position="98"/>
        <end position="127"/>
    </location>
</feature>
<reference evidence="2 3" key="1">
    <citation type="journal article" date="2017" name="Int. J. Parasitol.">
        <title>The genome of the protozoan parasite Cystoisospora suis and a reverse vaccinology approach to identify vaccine candidates.</title>
        <authorList>
            <person name="Palmieri N."/>
            <person name="Shrestha A."/>
            <person name="Ruttkowski B."/>
            <person name="Beck T."/>
            <person name="Vogl C."/>
            <person name="Tomley F."/>
            <person name="Blake D.P."/>
            <person name="Joachim A."/>
        </authorList>
    </citation>
    <scope>NUCLEOTIDE SEQUENCE [LARGE SCALE GENOMIC DNA]</scope>
    <source>
        <strain evidence="2 3">Wien I</strain>
    </source>
</reference>
<evidence type="ECO:0000313" key="2">
    <source>
        <dbReference type="EMBL" id="PHJ17052.1"/>
    </source>
</evidence>
<proteinExistence type="predicted"/>
<accession>A0A2C6KKQ2</accession>
<dbReference type="OrthoDB" id="332316at2759"/>
<feature type="region of interest" description="Disordered" evidence="1">
    <location>
        <begin position="98"/>
        <end position="415"/>
    </location>
</feature>
<sequence>MSPHNSEAPPFPDHTPDGSKQQRSRRPTGDSSVRGDQSSSVQPARFSSRDSLGNKPATELAGRRSLDNPKDEVDPAKIHATRTMWQQKLDEKLAKKEQEEYDAELKEVRRKQLENERETRKFLRRESQTGSGGVSHYSRSPGSLDDLQNRGRSFSNSSRDGGGVPLVSPSASPHPLPPPPSPPPPASSSMISPLDQITEEERARRQEEDDLLVAQRLQEEEALAASAAYPQPGDSSPSHHKEGLGALGGGEEGNGGGDNDELDPDFLLAMQLQEQAHREAQQEADSLLAARLQNEEAAMAGEGRVASSSSSSQQQEASHYPQGYYCGPGNQFYPYACPPSRPPPYSSTSVPAYRTTGGLQNVPQREGVQRIQTVASVSPPSPPSHSRPSAGVGGDVKKKKKKGLLSRLFGGKKDK</sequence>
<evidence type="ECO:0000313" key="3">
    <source>
        <dbReference type="Proteomes" id="UP000221165"/>
    </source>
</evidence>